<evidence type="ECO:0000256" key="9">
    <source>
        <dbReference type="SAM" id="MobiDB-lite"/>
    </source>
</evidence>
<evidence type="ECO:0000256" key="4">
    <source>
        <dbReference type="ARBA" id="ARBA00022777"/>
    </source>
</evidence>
<dbReference type="PANTHER" id="PTHR43289">
    <property type="entry name" value="MITOGEN-ACTIVATED PROTEIN KINASE KINASE KINASE 20-RELATED"/>
    <property type="match status" value="1"/>
</dbReference>
<feature type="region of interest" description="Disordered" evidence="9">
    <location>
        <begin position="1"/>
        <end position="26"/>
    </location>
</feature>
<keyword evidence="13" id="KW-1185">Reference proteome</keyword>
<dbReference type="Gene3D" id="1.10.510.10">
    <property type="entry name" value="Transferase(Phosphotransferase) domain 1"/>
    <property type="match status" value="1"/>
</dbReference>
<dbReference type="InterPro" id="IPR011009">
    <property type="entry name" value="Kinase-like_dom_sf"/>
</dbReference>
<dbReference type="Gene3D" id="1.25.40.10">
    <property type="entry name" value="Tetratricopeptide repeat domain"/>
    <property type="match status" value="3"/>
</dbReference>
<keyword evidence="5 7" id="KW-0802">TPR repeat</keyword>
<comment type="caution">
    <text evidence="12">The sequence shown here is derived from an EMBL/GenBank/DDBJ whole genome shotgun (WGS) entry which is preliminary data.</text>
</comment>
<dbReference type="PANTHER" id="PTHR43289:SF34">
    <property type="entry name" value="SERINE_THREONINE-PROTEIN KINASE YBDM-RELATED"/>
    <property type="match status" value="1"/>
</dbReference>
<dbReference type="PROSITE" id="PS00108">
    <property type="entry name" value="PROTEIN_KINASE_ST"/>
    <property type="match status" value="1"/>
</dbReference>
<dbReference type="PROSITE" id="PS50005">
    <property type="entry name" value="TPR"/>
    <property type="match status" value="1"/>
</dbReference>
<dbReference type="STRING" id="83449.BON30_38740"/>
<sequence length="1058" mass="116604">MQPMDDKERRTVRTDDDRRTVRTENHRTLAIGTAEAPEPQAHTPAVAAEAAADAPATLGRGTALDRYVVLEPLGQGGMGMVYAAYDSVLDRKVALKLLPPGDLDADIEMTSGRARLLREAQAMARLSHPNVVAVYDVYQHGHQVFMAMELVEGQTLLQWQRQQKHGWREILAAFLAAGRGLAAAHAAGLVHRDFKPTNVLVGKDGRVRVTDFGLARTHNAPPEEPSEPEPSPGARDTGPVKAHSMLELELTQRGAVLGTPAYMAPEQFRGAAADARSDQFSFAVSLWEALYGERPFEGTTTGERRQNVLDGRIRTPPSYSDVPPWVTRALLRALNTEPAARYPSLDALLALLERDPAQVRRRWVSAAALLLLVMGSGTLAWFSWHQRQAGLCTGASERLRGVWDAPRQRAIQKAFLATQRSYAQDTWQRVHDALDTYTAAWRNMHQSTCEATRLRGEQSEAVLSLRMACLDNRLQEMAALTEVFTEADATVVEKAISATSALRGLEGCADVEALMAEVPPPEEQATRQSVDKARAQLARVNALTEAGRFKHAQKLATDVANKAAELHYPPLYAEALFMQAWTQFIAGENQGVPALLQRALWLAHASRNDRIAAAASVRLMGYHSAHGPPEEARHWEQFAQAALDRLGENGELRAIFHNNRGLALYQQGNFAEAYEAFDKAFALAEHNLGAANAMTLRYATNSVAALGNLDRVNETQRAFEMLVHLGETNLGPLHPFLGQPLSNLSNLYAFQGRFADARRLLDRVRVIGQQAYGQRSEEWAQFHMAYGDLEAAEGHDAEALGHYEEAAQLFRALAGAESLELMQALVKEADARTALGQLAPAQRTYQQVLELTKKDPRQYAQVHTQALAGLADLNDARGQHEQALHLRQQALELRERDLGPEHIHTALMRVAIAASYLELGEPERALALYDKEQAFFEKTLDADSPSGVLPLAGKGEALQQLGRAAEAIPLLERVLRIIETHPMRPAYTASVQAALARSLWDTRQQPERAWKLALAAHATYSRSPIRHANELAKLEKLLRRHAPREAPLPGALAQPGPR</sequence>
<dbReference type="InterPro" id="IPR013105">
    <property type="entry name" value="TPR_2"/>
</dbReference>
<reference evidence="12 13" key="2">
    <citation type="submission" date="2016-12" db="EMBL/GenBank/DDBJ databases">
        <title>Draft Genome Sequence of Cystobacter ferrugineus Strain Cbfe23.</title>
        <authorList>
            <person name="Akbar S."/>
            <person name="Dowd S.E."/>
            <person name="Stevens D.C."/>
        </authorList>
    </citation>
    <scope>NUCLEOTIDE SEQUENCE [LARGE SCALE GENOMIC DNA]</scope>
    <source>
        <strain evidence="12 13">Cbfe23</strain>
    </source>
</reference>
<dbReference type="EMBL" id="MPIN01000014">
    <property type="protein sequence ID" value="OJH35472.1"/>
    <property type="molecule type" value="Genomic_DNA"/>
</dbReference>
<evidence type="ECO:0000313" key="12">
    <source>
        <dbReference type="EMBL" id="OJH35472.1"/>
    </source>
</evidence>
<dbReference type="SUPFAM" id="SSF48452">
    <property type="entry name" value="TPR-like"/>
    <property type="match status" value="4"/>
</dbReference>
<evidence type="ECO:0000256" key="5">
    <source>
        <dbReference type="ARBA" id="ARBA00022803"/>
    </source>
</evidence>
<dbReference type="Pfam" id="PF07719">
    <property type="entry name" value="TPR_2"/>
    <property type="match status" value="1"/>
</dbReference>
<proteinExistence type="predicted"/>
<keyword evidence="10" id="KW-0812">Transmembrane</keyword>
<feature type="region of interest" description="Disordered" evidence="9">
    <location>
        <begin position="213"/>
        <end position="239"/>
    </location>
</feature>
<dbReference type="AlphaFoldDB" id="A0A1L9AZN8"/>
<dbReference type="Pfam" id="PF13424">
    <property type="entry name" value="TPR_12"/>
    <property type="match status" value="1"/>
</dbReference>
<dbReference type="Gene3D" id="3.30.200.20">
    <property type="entry name" value="Phosphorylase Kinase, domain 1"/>
    <property type="match status" value="1"/>
</dbReference>
<gene>
    <name evidence="12" type="ORF">BON30_38740</name>
</gene>
<evidence type="ECO:0000256" key="7">
    <source>
        <dbReference type="PROSITE-ProRule" id="PRU00339"/>
    </source>
</evidence>
<accession>A0A1L9AZN8</accession>
<dbReference type="Pfam" id="PF00069">
    <property type="entry name" value="Pkinase"/>
    <property type="match status" value="1"/>
</dbReference>
<feature type="repeat" description="TPR" evidence="7">
    <location>
        <begin position="654"/>
        <end position="687"/>
    </location>
</feature>
<feature type="domain" description="Protein kinase" evidence="11">
    <location>
        <begin position="67"/>
        <end position="352"/>
    </location>
</feature>
<name>A0A1L9AZN8_9BACT</name>
<feature type="binding site" evidence="8">
    <location>
        <position position="96"/>
    </location>
    <ligand>
        <name>ATP</name>
        <dbReference type="ChEBI" id="CHEBI:30616"/>
    </ligand>
</feature>
<keyword evidence="3 8" id="KW-0547">Nucleotide-binding</keyword>
<dbReference type="CDD" id="cd14014">
    <property type="entry name" value="STKc_PknB_like"/>
    <property type="match status" value="1"/>
</dbReference>
<dbReference type="GO" id="GO:0005524">
    <property type="term" value="F:ATP binding"/>
    <property type="evidence" value="ECO:0007669"/>
    <property type="project" value="UniProtKB-UniRule"/>
</dbReference>
<evidence type="ECO:0000256" key="1">
    <source>
        <dbReference type="ARBA" id="ARBA00022679"/>
    </source>
</evidence>
<evidence type="ECO:0000256" key="6">
    <source>
        <dbReference type="ARBA" id="ARBA00022840"/>
    </source>
</evidence>
<dbReference type="InterPro" id="IPR017441">
    <property type="entry name" value="Protein_kinase_ATP_BS"/>
</dbReference>
<keyword evidence="10" id="KW-0472">Membrane</keyword>
<keyword evidence="1" id="KW-0808">Transferase</keyword>
<dbReference type="InterPro" id="IPR000719">
    <property type="entry name" value="Prot_kinase_dom"/>
</dbReference>
<evidence type="ECO:0000313" key="13">
    <source>
        <dbReference type="Proteomes" id="UP000182229"/>
    </source>
</evidence>
<keyword evidence="6 8" id="KW-0067">ATP-binding</keyword>
<dbReference type="SUPFAM" id="SSF56112">
    <property type="entry name" value="Protein kinase-like (PK-like)"/>
    <property type="match status" value="1"/>
</dbReference>
<dbReference type="InterPro" id="IPR011990">
    <property type="entry name" value="TPR-like_helical_dom_sf"/>
</dbReference>
<keyword evidence="4" id="KW-0418">Kinase</keyword>
<dbReference type="InterPro" id="IPR019734">
    <property type="entry name" value="TPR_rpt"/>
</dbReference>
<dbReference type="GO" id="GO:0004674">
    <property type="term" value="F:protein serine/threonine kinase activity"/>
    <property type="evidence" value="ECO:0007669"/>
    <property type="project" value="TreeGrafter"/>
</dbReference>
<feature type="transmembrane region" description="Helical" evidence="10">
    <location>
        <begin position="363"/>
        <end position="384"/>
    </location>
</feature>
<dbReference type="PROSITE" id="PS50011">
    <property type="entry name" value="PROTEIN_KINASE_DOM"/>
    <property type="match status" value="1"/>
</dbReference>
<protein>
    <recommendedName>
        <fullName evidence="11">Protein kinase domain-containing protein</fullName>
    </recommendedName>
</protein>
<dbReference type="OrthoDB" id="9801841at2"/>
<organism evidence="12 13">
    <name type="scientific">Cystobacter ferrugineus</name>
    <dbReference type="NCBI Taxonomy" id="83449"/>
    <lineage>
        <taxon>Bacteria</taxon>
        <taxon>Pseudomonadati</taxon>
        <taxon>Myxococcota</taxon>
        <taxon>Myxococcia</taxon>
        <taxon>Myxococcales</taxon>
        <taxon>Cystobacterineae</taxon>
        <taxon>Archangiaceae</taxon>
        <taxon>Cystobacter</taxon>
    </lineage>
</organism>
<keyword evidence="10" id="KW-1133">Transmembrane helix</keyword>
<reference evidence="13" key="1">
    <citation type="submission" date="2016-11" db="EMBL/GenBank/DDBJ databases">
        <authorList>
            <person name="Shukria A."/>
            <person name="Stevens D.C."/>
        </authorList>
    </citation>
    <scope>NUCLEOTIDE SEQUENCE [LARGE SCALE GENOMIC DNA]</scope>
    <source>
        <strain evidence="13">Cbfe23</strain>
    </source>
</reference>
<evidence type="ECO:0000256" key="10">
    <source>
        <dbReference type="SAM" id="Phobius"/>
    </source>
</evidence>
<dbReference type="Proteomes" id="UP000182229">
    <property type="component" value="Unassembled WGS sequence"/>
</dbReference>
<keyword evidence="2" id="KW-0677">Repeat</keyword>
<evidence type="ECO:0000256" key="2">
    <source>
        <dbReference type="ARBA" id="ARBA00022737"/>
    </source>
</evidence>
<dbReference type="PROSITE" id="PS00107">
    <property type="entry name" value="PROTEIN_KINASE_ATP"/>
    <property type="match status" value="1"/>
</dbReference>
<evidence type="ECO:0000256" key="8">
    <source>
        <dbReference type="PROSITE-ProRule" id="PRU10141"/>
    </source>
</evidence>
<dbReference type="SMART" id="SM00028">
    <property type="entry name" value="TPR"/>
    <property type="match status" value="6"/>
</dbReference>
<evidence type="ECO:0000259" key="11">
    <source>
        <dbReference type="PROSITE" id="PS50011"/>
    </source>
</evidence>
<dbReference type="InterPro" id="IPR008271">
    <property type="entry name" value="Ser/Thr_kinase_AS"/>
</dbReference>
<evidence type="ECO:0000256" key="3">
    <source>
        <dbReference type="ARBA" id="ARBA00022741"/>
    </source>
</evidence>
<dbReference type="Pfam" id="PF13374">
    <property type="entry name" value="TPR_10"/>
    <property type="match status" value="1"/>
</dbReference>